<gene>
    <name evidence="2" type="ORF">SAMN05216323_10184</name>
</gene>
<organism evidence="2 3">
    <name type="scientific">Williamwhitmania taraxaci</name>
    <dbReference type="NCBI Taxonomy" id="1640674"/>
    <lineage>
        <taxon>Bacteria</taxon>
        <taxon>Pseudomonadati</taxon>
        <taxon>Bacteroidota</taxon>
        <taxon>Bacteroidia</taxon>
        <taxon>Bacteroidales</taxon>
        <taxon>Williamwhitmaniaceae</taxon>
        <taxon>Williamwhitmania</taxon>
    </lineage>
</organism>
<dbReference type="Proteomes" id="UP000199452">
    <property type="component" value="Unassembled WGS sequence"/>
</dbReference>
<feature type="signal peptide" evidence="1">
    <location>
        <begin position="1"/>
        <end position="19"/>
    </location>
</feature>
<dbReference type="InterPro" id="IPR010239">
    <property type="entry name" value="CHP02001"/>
</dbReference>
<feature type="chain" id="PRO_5011454873" description="MetA-pathway of phenol degradation" evidence="1">
    <location>
        <begin position="20"/>
        <end position="238"/>
    </location>
</feature>
<name>A0A1G6J1H3_9BACT</name>
<evidence type="ECO:0008006" key="4">
    <source>
        <dbReference type="Google" id="ProtNLM"/>
    </source>
</evidence>
<dbReference type="RefSeq" id="WP_092437132.1">
    <property type="nucleotide sequence ID" value="NZ_FMYP01000018.1"/>
</dbReference>
<keyword evidence="1" id="KW-0732">Signal</keyword>
<sequence length="238" mass="26306">MKKMIFLFASIFFALPSIGQEPGSVSSSKIDLNVDVVSRYVWRGLLYNASPNIQPTLSYTKSGFSIGSWGSYGLSSQYAEVDFFASYSTGPLTFLVYDYFNEDEGDLQANDFFNYKEKITAHAVEGSIFYTGGDGFPIKLTAAMFVYGNDRNPDNGDQYYSTYFELGYPLNVADHPLDIFIGGTPQKGLYHSDAGIVNIGLSTTKELEISDRFKLPIKATLSVNPSADNVFLVIGMTF</sequence>
<keyword evidence="3" id="KW-1185">Reference proteome</keyword>
<dbReference type="EMBL" id="FMYP01000018">
    <property type="protein sequence ID" value="SDC12175.1"/>
    <property type="molecule type" value="Genomic_DNA"/>
</dbReference>
<evidence type="ECO:0000313" key="2">
    <source>
        <dbReference type="EMBL" id="SDC12175.1"/>
    </source>
</evidence>
<evidence type="ECO:0000313" key="3">
    <source>
        <dbReference type="Proteomes" id="UP000199452"/>
    </source>
</evidence>
<dbReference type="STRING" id="1640674.SAMN05216323_10184"/>
<accession>A0A1G6J1H3</accession>
<protein>
    <recommendedName>
        <fullName evidence="4">MetA-pathway of phenol degradation</fullName>
    </recommendedName>
</protein>
<proteinExistence type="predicted"/>
<dbReference type="AlphaFoldDB" id="A0A1G6J1H3"/>
<evidence type="ECO:0000256" key="1">
    <source>
        <dbReference type="SAM" id="SignalP"/>
    </source>
</evidence>
<dbReference type="OrthoDB" id="1065092at2"/>
<dbReference type="Pfam" id="PF09694">
    <property type="entry name" value="Gcw_chp"/>
    <property type="match status" value="1"/>
</dbReference>
<reference evidence="2 3" key="1">
    <citation type="submission" date="2016-09" db="EMBL/GenBank/DDBJ databases">
        <authorList>
            <person name="Capua I."/>
            <person name="De Benedictis P."/>
            <person name="Joannis T."/>
            <person name="Lombin L.H."/>
            <person name="Cattoli G."/>
        </authorList>
    </citation>
    <scope>NUCLEOTIDE SEQUENCE [LARGE SCALE GENOMIC DNA]</scope>
    <source>
        <strain evidence="2 3">A7P-90m</strain>
    </source>
</reference>